<name>A0A6C0D1G4_9ZZZZ</name>
<dbReference type="InterPro" id="IPR036915">
    <property type="entry name" value="Cyclin-like_sf"/>
</dbReference>
<sequence>MSITDYGLFDQALDQFKKTENENDDEYETCSDTCEHLEVVTENGVVICNDCGEEIKRNISHEKDWRYYGSTDTKRSTDPNRVQARKCEDRTIFKDVENMGFSEKIVSIANKIYGDVTKGQIFRGNSRKAIIFASIFHSFKLEGRPQSHEKLIKIFSLNRKTGLKGLKHVNLNAPKDSKIHVTYITPINLVDDIMDEFKANIKQKEQVSVLYDSIKNKSSKLNRSRPQSAAAGLIYFWICREHLSITLKEFAAKVNLSELTILKIAREISDILNIPIEEYKN</sequence>
<dbReference type="Gene3D" id="1.10.472.10">
    <property type="entry name" value="Cyclin-like"/>
    <property type="match status" value="2"/>
</dbReference>
<evidence type="ECO:0008006" key="2">
    <source>
        <dbReference type="Google" id="ProtNLM"/>
    </source>
</evidence>
<accession>A0A6C0D1G4</accession>
<dbReference type="AlphaFoldDB" id="A0A6C0D1G4"/>
<dbReference type="EMBL" id="MN739512">
    <property type="protein sequence ID" value="QHT09545.1"/>
    <property type="molecule type" value="Genomic_DNA"/>
</dbReference>
<evidence type="ECO:0000313" key="1">
    <source>
        <dbReference type="EMBL" id="QHT09545.1"/>
    </source>
</evidence>
<protein>
    <recommendedName>
        <fullName evidence="2">Transcription factor TFIIB cyclin-like domain-containing protein</fullName>
    </recommendedName>
</protein>
<reference evidence="1" key="1">
    <citation type="journal article" date="2020" name="Nature">
        <title>Giant virus diversity and host interactions through global metagenomics.</title>
        <authorList>
            <person name="Schulz F."/>
            <person name="Roux S."/>
            <person name="Paez-Espino D."/>
            <person name="Jungbluth S."/>
            <person name="Walsh D.A."/>
            <person name="Denef V.J."/>
            <person name="McMahon K.D."/>
            <person name="Konstantinidis K.T."/>
            <person name="Eloe-Fadrosh E.A."/>
            <person name="Kyrpides N.C."/>
            <person name="Woyke T."/>
        </authorList>
    </citation>
    <scope>NUCLEOTIDE SEQUENCE</scope>
    <source>
        <strain evidence="1">GVMAG-M-3300023174-102</strain>
    </source>
</reference>
<proteinExistence type="predicted"/>
<dbReference type="SUPFAM" id="SSF47954">
    <property type="entry name" value="Cyclin-like"/>
    <property type="match status" value="2"/>
</dbReference>
<dbReference type="CDD" id="cd00043">
    <property type="entry name" value="CYCLIN_SF"/>
    <property type="match status" value="2"/>
</dbReference>
<organism evidence="1">
    <name type="scientific">viral metagenome</name>
    <dbReference type="NCBI Taxonomy" id="1070528"/>
    <lineage>
        <taxon>unclassified sequences</taxon>
        <taxon>metagenomes</taxon>
        <taxon>organismal metagenomes</taxon>
    </lineage>
</organism>